<dbReference type="PANTHER" id="PTHR30071:SF1">
    <property type="entry name" value="CYTOCHROME B_B6 PROTEIN-RELATED"/>
    <property type="match status" value="1"/>
</dbReference>
<evidence type="ECO:0000256" key="8">
    <source>
        <dbReference type="SAM" id="Phobius"/>
    </source>
</evidence>
<dbReference type="PRINTS" id="PR01386">
    <property type="entry name" value="CCMCBIOGNSIS"/>
</dbReference>
<evidence type="ECO:0000256" key="3">
    <source>
        <dbReference type="ARBA" id="ARBA00016463"/>
    </source>
</evidence>
<comment type="subcellular location">
    <subcellularLocation>
        <location evidence="1">Membrane</location>
        <topology evidence="1">Multi-pass membrane protein</topology>
    </subcellularLocation>
</comment>
<protein>
    <recommendedName>
        <fullName evidence="3">Heme exporter protein C</fullName>
    </recommendedName>
</protein>
<dbReference type="Pfam" id="PF01578">
    <property type="entry name" value="Cytochrom_C_asm"/>
    <property type="match status" value="1"/>
</dbReference>
<keyword evidence="12" id="KW-1185">Reference proteome</keyword>
<dbReference type="GO" id="GO:0017004">
    <property type="term" value="P:cytochrome complex assembly"/>
    <property type="evidence" value="ECO:0007669"/>
    <property type="project" value="UniProtKB-KW"/>
</dbReference>
<evidence type="ECO:0000256" key="5">
    <source>
        <dbReference type="ARBA" id="ARBA00022748"/>
    </source>
</evidence>
<evidence type="ECO:0000256" key="4">
    <source>
        <dbReference type="ARBA" id="ARBA00022692"/>
    </source>
</evidence>
<reference evidence="10" key="4">
    <citation type="submission" date="2021-09" db="EMBL/GenBank/DDBJ databases">
        <authorList>
            <person name="Gilroy R."/>
        </authorList>
    </citation>
    <scope>NUCLEOTIDE SEQUENCE</scope>
    <source>
        <strain evidence="10">ChiGjej6B6-11269</strain>
    </source>
</reference>
<reference evidence="10" key="3">
    <citation type="journal article" date="2021" name="PeerJ">
        <title>Extensive microbial diversity within the chicken gut microbiome revealed by metagenomics and culture.</title>
        <authorList>
            <person name="Gilroy R."/>
            <person name="Ravi A."/>
            <person name="Getino M."/>
            <person name="Pursley I."/>
            <person name="Horton D.L."/>
            <person name="Alikhan N.F."/>
            <person name="Baker D."/>
            <person name="Gharbi K."/>
            <person name="Hall N."/>
            <person name="Watson M."/>
            <person name="Adriaenssens E.M."/>
            <person name="Foster-Nyarko E."/>
            <person name="Jarju S."/>
            <person name="Secka A."/>
            <person name="Antonio M."/>
            <person name="Oren A."/>
            <person name="Chaudhuri R.R."/>
            <person name="La Ragione R."/>
            <person name="Hildebrand F."/>
            <person name="Pallen M.J."/>
        </authorList>
    </citation>
    <scope>NUCLEOTIDE SEQUENCE</scope>
    <source>
        <strain evidence="10">ChiGjej6B6-11269</strain>
    </source>
</reference>
<dbReference type="EMBL" id="DYWI01000044">
    <property type="protein sequence ID" value="HJF65028.1"/>
    <property type="molecule type" value="Genomic_DNA"/>
</dbReference>
<dbReference type="GO" id="GO:0005886">
    <property type="term" value="C:plasma membrane"/>
    <property type="evidence" value="ECO:0007669"/>
    <property type="project" value="TreeGrafter"/>
</dbReference>
<reference evidence="12" key="1">
    <citation type="submission" date="2018-05" db="EMBL/GenBank/DDBJ databases">
        <title>Genome Sequencing of selected type strains of the family Eggerthellaceae.</title>
        <authorList>
            <person name="Danylec N."/>
            <person name="Stoll D.A."/>
            <person name="Doetsch A."/>
            <person name="Huch M."/>
        </authorList>
    </citation>
    <scope>NUCLEOTIDE SEQUENCE [LARGE SCALE GENOMIC DNA]</scope>
    <source>
        <strain evidence="12">DSM 24851</strain>
    </source>
</reference>
<dbReference type="GO" id="GO:0020037">
    <property type="term" value="F:heme binding"/>
    <property type="evidence" value="ECO:0007669"/>
    <property type="project" value="InterPro"/>
</dbReference>
<feature type="transmembrane region" description="Helical" evidence="8">
    <location>
        <begin position="21"/>
        <end position="44"/>
    </location>
</feature>
<feature type="domain" description="Cytochrome c assembly protein" evidence="9">
    <location>
        <begin position="64"/>
        <end position="199"/>
    </location>
</feature>
<proteinExistence type="inferred from homology"/>
<dbReference type="EMBL" id="QIBX01000011">
    <property type="protein sequence ID" value="RNL39517.1"/>
    <property type="molecule type" value="Genomic_DNA"/>
</dbReference>
<dbReference type="InterPro" id="IPR003557">
    <property type="entry name" value="Cyt_c_biogenesis_CcmC"/>
</dbReference>
<dbReference type="Proteomes" id="UP000269591">
    <property type="component" value="Unassembled WGS sequence"/>
</dbReference>
<evidence type="ECO:0000259" key="9">
    <source>
        <dbReference type="Pfam" id="PF01578"/>
    </source>
</evidence>
<feature type="transmembrane region" description="Helical" evidence="8">
    <location>
        <begin position="113"/>
        <end position="131"/>
    </location>
</feature>
<evidence type="ECO:0000313" key="10">
    <source>
        <dbReference type="EMBL" id="HJF65028.1"/>
    </source>
</evidence>
<reference evidence="11" key="2">
    <citation type="journal article" date="2019" name="Microbiol. Resour. Announc.">
        <title>Draft Genome Sequences of Type Strains of Gordonibacter faecihominis, Paraeggerthella hongkongensis, Parvibacter caecicola,Slackia equolifaciens, Slackia faecicanis, and Slackia isoflavoniconvertens.</title>
        <authorList>
            <person name="Danylec N."/>
            <person name="Stoll D.A."/>
            <person name="Dotsch A."/>
            <person name="Huch M."/>
        </authorList>
    </citation>
    <scope>NUCLEOTIDE SEQUENCE</scope>
    <source>
        <strain evidence="11">DSM 24851</strain>
    </source>
</reference>
<dbReference type="GO" id="GO:0015232">
    <property type="term" value="F:heme transmembrane transporter activity"/>
    <property type="evidence" value="ECO:0007669"/>
    <property type="project" value="InterPro"/>
</dbReference>
<evidence type="ECO:0000256" key="6">
    <source>
        <dbReference type="ARBA" id="ARBA00022989"/>
    </source>
</evidence>
<evidence type="ECO:0000313" key="11">
    <source>
        <dbReference type="EMBL" id="RNL39517.1"/>
    </source>
</evidence>
<dbReference type="RefSeq" id="WP_123209019.1">
    <property type="nucleotide sequence ID" value="NZ_JBHTHO010000020.1"/>
</dbReference>
<dbReference type="Proteomes" id="UP000786989">
    <property type="component" value="Unassembled WGS sequence"/>
</dbReference>
<evidence type="ECO:0000256" key="7">
    <source>
        <dbReference type="ARBA" id="ARBA00023136"/>
    </source>
</evidence>
<feature type="transmembrane region" description="Helical" evidence="8">
    <location>
        <begin position="171"/>
        <end position="194"/>
    </location>
</feature>
<name>A0A3N0AXA7_9ACTN</name>
<feature type="transmembrane region" description="Helical" evidence="8">
    <location>
        <begin position="70"/>
        <end position="93"/>
    </location>
</feature>
<dbReference type="InterPro" id="IPR002541">
    <property type="entry name" value="Cyt_c_assembly"/>
</dbReference>
<evidence type="ECO:0000313" key="12">
    <source>
        <dbReference type="Proteomes" id="UP000269591"/>
    </source>
</evidence>
<dbReference type="OrthoDB" id="9778550at2"/>
<comment type="caution">
    <text evidence="11">The sequence shown here is derived from an EMBL/GenBank/DDBJ whole genome shotgun (WGS) entry which is preliminary data.</text>
</comment>
<keyword evidence="6 8" id="KW-1133">Transmembrane helix</keyword>
<sequence length="254" mass="28376">MADKPVKEPVVGGVLDKAAPAVLIVGALLAVAGFVLNFTVAGLVNGAEVSEPAVINGVVVGNKLLLSQKIFYWHMPVALVSFVAIAFAAYYAIRFLMTKRSCFDTRARIAMEIGLVFILCTMVTGEMWTRYEWGVWWTWEPRLTTYFILMLLVIAYFILRNALADPERRATYASVFGILIFIDVPICFMVTRLIPSSVHPVVFRTDSGLSPDMLLPLLISLFGFLCIAFALYRLRLRAQVMEDKLARIQDALED</sequence>
<dbReference type="InterPro" id="IPR045062">
    <property type="entry name" value="Cyt_c_biogenesis_CcsA/CcmC"/>
</dbReference>
<accession>A0A3N0AXA7</accession>
<keyword evidence="4 8" id="KW-0812">Transmembrane</keyword>
<keyword evidence="7 8" id="KW-0472">Membrane</keyword>
<gene>
    <name evidence="11" type="ORF">DMP06_06945</name>
    <name evidence="10" type="ORF">K8U77_02780</name>
</gene>
<feature type="transmembrane region" description="Helical" evidence="8">
    <location>
        <begin position="214"/>
        <end position="234"/>
    </location>
</feature>
<dbReference type="AlphaFoldDB" id="A0A3N0AXA7"/>
<evidence type="ECO:0000256" key="1">
    <source>
        <dbReference type="ARBA" id="ARBA00004141"/>
    </source>
</evidence>
<dbReference type="PANTHER" id="PTHR30071">
    <property type="entry name" value="HEME EXPORTER PROTEIN C"/>
    <property type="match status" value="1"/>
</dbReference>
<organism evidence="11 12">
    <name type="scientific">Slackia equolifaciens</name>
    <dbReference type="NCBI Taxonomy" id="498718"/>
    <lineage>
        <taxon>Bacteria</taxon>
        <taxon>Bacillati</taxon>
        <taxon>Actinomycetota</taxon>
        <taxon>Coriobacteriia</taxon>
        <taxon>Eggerthellales</taxon>
        <taxon>Eggerthellaceae</taxon>
        <taxon>Slackia</taxon>
    </lineage>
</organism>
<comment type="similarity">
    <text evidence="2">Belongs to the CcmC/CycZ/HelC family.</text>
</comment>
<evidence type="ECO:0000256" key="2">
    <source>
        <dbReference type="ARBA" id="ARBA00005840"/>
    </source>
</evidence>
<keyword evidence="5" id="KW-0201">Cytochrome c-type biogenesis</keyword>
<feature type="transmembrane region" description="Helical" evidence="8">
    <location>
        <begin position="143"/>
        <end position="159"/>
    </location>
</feature>